<comment type="caution">
    <text evidence="1">The sequence shown here is derived from an EMBL/GenBank/DDBJ whole genome shotgun (WGS) entry which is preliminary data.</text>
</comment>
<organism evidence="1 2">
    <name type="scientific">Gossypium raimondii</name>
    <name type="common">Peruvian cotton</name>
    <name type="synonym">Gossypium klotzschianum subsp. raimondii</name>
    <dbReference type="NCBI Taxonomy" id="29730"/>
    <lineage>
        <taxon>Eukaryota</taxon>
        <taxon>Viridiplantae</taxon>
        <taxon>Streptophyta</taxon>
        <taxon>Embryophyta</taxon>
        <taxon>Tracheophyta</taxon>
        <taxon>Spermatophyta</taxon>
        <taxon>Magnoliopsida</taxon>
        <taxon>eudicotyledons</taxon>
        <taxon>Gunneridae</taxon>
        <taxon>Pentapetalae</taxon>
        <taxon>rosids</taxon>
        <taxon>malvids</taxon>
        <taxon>Malvales</taxon>
        <taxon>Malvaceae</taxon>
        <taxon>Malvoideae</taxon>
        <taxon>Gossypium</taxon>
    </lineage>
</organism>
<sequence length="34" mass="3886">TCYLQGPISSFQNSHLLPASKRDRFLSSTRSLKF</sequence>
<gene>
    <name evidence="1" type="ORF">Gorai_011219</name>
</gene>
<reference evidence="1 2" key="1">
    <citation type="journal article" date="2019" name="Genome Biol. Evol.">
        <title>Insights into the evolution of the New World diploid cottons (Gossypium, subgenus Houzingenia) based on genome sequencing.</title>
        <authorList>
            <person name="Grover C.E."/>
            <person name="Arick M.A. 2nd"/>
            <person name="Thrash A."/>
            <person name="Conover J.L."/>
            <person name="Sanders W.S."/>
            <person name="Peterson D.G."/>
            <person name="Frelichowski J.E."/>
            <person name="Scheffler J.A."/>
            <person name="Scheffler B.E."/>
            <person name="Wendel J.F."/>
        </authorList>
    </citation>
    <scope>NUCLEOTIDE SEQUENCE [LARGE SCALE GENOMIC DNA]</scope>
    <source>
        <strain evidence="1">8</strain>
        <tissue evidence="1">Leaf</tissue>
    </source>
</reference>
<accession>A0A7J8PZB3</accession>
<dbReference type="AlphaFoldDB" id="A0A7J8PZB3"/>
<protein>
    <submittedName>
        <fullName evidence="1">Uncharacterized protein</fullName>
    </submittedName>
</protein>
<dbReference type="Proteomes" id="UP000593578">
    <property type="component" value="Unassembled WGS sequence"/>
</dbReference>
<evidence type="ECO:0000313" key="2">
    <source>
        <dbReference type="Proteomes" id="UP000593578"/>
    </source>
</evidence>
<evidence type="ECO:0000313" key="1">
    <source>
        <dbReference type="EMBL" id="MBA0594310.1"/>
    </source>
</evidence>
<dbReference type="EMBL" id="JABEZZ010000009">
    <property type="protein sequence ID" value="MBA0594310.1"/>
    <property type="molecule type" value="Genomic_DNA"/>
</dbReference>
<feature type="non-terminal residue" evidence="1">
    <location>
        <position position="34"/>
    </location>
</feature>
<proteinExistence type="predicted"/>
<name>A0A7J8PZB3_GOSRA</name>